<protein>
    <submittedName>
        <fullName evidence="2">Uncharacterized protein</fullName>
    </submittedName>
</protein>
<evidence type="ECO:0000256" key="1">
    <source>
        <dbReference type="SAM" id="Phobius"/>
    </source>
</evidence>
<proteinExistence type="predicted"/>
<keyword evidence="3" id="KW-1185">Reference proteome</keyword>
<evidence type="ECO:0000313" key="3">
    <source>
        <dbReference type="Proteomes" id="UP000708208"/>
    </source>
</evidence>
<feature type="transmembrane region" description="Helical" evidence="1">
    <location>
        <begin position="178"/>
        <end position="198"/>
    </location>
</feature>
<evidence type="ECO:0000313" key="2">
    <source>
        <dbReference type="EMBL" id="CAG7820310.1"/>
    </source>
</evidence>
<name>A0A8J2KT05_9HEXA</name>
<feature type="transmembrane region" description="Helical" evidence="1">
    <location>
        <begin position="342"/>
        <end position="360"/>
    </location>
</feature>
<keyword evidence="1" id="KW-1133">Transmembrane helix</keyword>
<dbReference type="EMBL" id="CAJVCH010474990">
    <property type="protein sequence ID" value="CAG7820310.1"/>
    <property type="molecule type" value="Genomic_DNA"/>
</dbReference>
<organism evidence="2 3">
    <name type="scientific">Allacma fusca</name>
    <dbReference type="NCBI Taxonomy" id="39272"/>
    <lineage>
        <taxon>Eukaryota</taxon>
        <taxon>Metazoa</taxon>
        <taxon>Ecdysozoa</taxon>
        <taxon>Arthropoda</taxon>
        <taxon>Hexapoda</taxon>
        <taxon>Collembola</taxon>
        <taxon>Symphypleona</taxon>
        <taxon>Sminthuridae</taxon>
        <taxon>Allacma</taxon>
    </lineage>
</organism>
<comment type="caution">
    <text evidence="2">The sequence shown here is derived from an EMBL/GenBank/DDBJ whole genome shotgun (WGS) entry which is preliminary data.</text>
</comment>
<reference evidence="2" key="1">
    <citation type="submission" date="2021-06" db="EMBL/GenBank/DDBJ databases">
        <authorList>
            <person name="Hodson N. C."/>
            <person name="Mongue J. A."/>
            <person name="Jaron S. K."/>
        </authorList>
    </citation>
    <scope>NUCLEOTIDE SEQUENCE</scope>
</reference>
<keyword evidence="1" id="KW-0472">Membrane</keyword>
<dbReference type="AlphaFoldDB" id="A0A8J2KT05"/>
<gene>
    <name evidence="2" type="ORF">AFUS01_LOCUS30708</name>
</gene>
<sequence length="430" mass="50578">MTLVYSHSNLSAIWLAQATEHEKYVGMTGNSRDEMTEEERDEHIRKLRLNCGWFQYIKVMSFFVSNCFAVPWRFVFDETTQTFRVSSPGWQKKIYIGLELTSLVLAKYRILNGIEVARTSKGDAFSFFDLASIFAIHVFEFACKILWWSRRERLQELIDEVQSSPLLKVASPNSNWRIWFHTGLFFFYMFTPYFYYCLMWGMVHWNWNDFYEVMQTSGEKVWGIEKSWESSRFYPVLLALNCFANLHSNVLNHCNDMMSVSWSLFMFNIAYDIREGMKSEKFTDREVLEMIDAQKRVTIKFNRTFGLILTMYSMYCSPFYAIHLIDMIGSPGFMNRYSNGLYLLYLGSFLCALSKITIMAKKRKRWLEKNSRYLHISHQQLAFLLDDIEWERFGVGGFVFISSALTSDIVSQISTMSMLLINIKGDRTSG</sequence>
<feature type="transmembrane region" description="Helical" evidence="1">
    <location>
        <begin position="304"/>
        <end position="322"/>
    </location>
</feature>
<feature type="transmembrane region" description="Helical" evidence="1">
    <location>
        <begin position="53"/>
        <end position="74"/>
    </location>
</feature>
<dbReference type="Proteomes" id="UP000708208">
    <property type="component" value="Unassembled WGS sequence"/>
</dbReference>
<keyword evidence="1" id="KW-0812">Transmembrane</keyword>
<accession>A0A8J2KT05</accession>